<dbReference type="InterPro" id="IPR036108">
    <property type="entry name" value="4pyrrol_syn_uPrphyn_synt_sf"/>
</dbReference>
<dbReference type="GO" id="GO:0005829">
    <property type="term" value="C:cytosol"/>
    <property type="evidence" value="ECO:0007669"/>
    <property type="project" value="TreeGrafter"/>
</dbReference>
<dbReference type="PANTHER" id="PTHR12390:SF0">
    <property type="entry name" value="UROPORPHYRINOGEN-III SYNTHASE"/>
    <property type="match status" value="1"/>
</dbReference>
<dbReference type="InterPro" id="IPR003754">
    <property type="entry name" value="4pyrrol_synth_uPrphyn_synth"/>
</dbReference>
<dbReference type="PANTHER" id="PTHR12390">
    <property type="entry name" value="UROPORPHYRINOGEN III SYNTHASE"/>
    <property type="match status" value="1"/>
</dbReference>
<dbReference type="InterPro" id="IPR039793">
    <property type="entry name" value="UROS/Hem4"/>
</dbReference>
<feature type="domain" description="Tetrapyrrole biosynthesis uroporphyrinogen III synthase" evidence="1">
    <location>
        <begin position="29"/>
        <end position="278"/>
    </location>
</feature>
<proteinExistence type="predicted"/>
<dbReference type="AlphaFoldDB" id="A0A177WAK0"/>
<evidence type="ECO:0000259" key="1">
    <source>
        <dbReference type="Pfam" id="PF02602"/>
    </source>
</evidence>
<dbReference type="CDD" id="cd06578">
    <property type="entry name" value="HemD"/>
    <property type="match status" value="1"/>
</dbReference>
<dbReference type="GO" id="GO:0006782">
    <property type="term" value="P:protoporphyrinogen IX biosynthetic process"/>
    <property type="evidence" value="ECO:0007669"/>
    <property type="project" value="UniProtKB-UniPathway"/>
</dbReference>
<dbReference type="Gene3D" id="3.40.50.10090">
    <property type="match status" value="2"/>
</dbReference>
<name>A0A177WAK0_BATDL</name>
<evidence type="ECO:0000313" key="2">
    <source>
        <dbReference type="EMBL" id="OAJ36640.1"/>
    </source>
</evidence>
<dbReference type="eggNOG" id="KOG4132">
    <property type="taxonomic scope" value="Eukaryota"/>
</dbReference>
<dbReference type="VEuPathDB" id="FungiDB:BDEG_20794"/>
<sequence>MQRLAVLFKDTASQNTAIQSSNLTIDPYQIAFSNHGFQCFFVPVLQSSFCNTCSLASVLKNPASTMGLIFTSKNAALAVCHYLQTASISLDPEWFKMPVYSVGASTSIPLRSIGFHPIGESTGNAAELAKLIVSDLVTMHGSLENVQKACTRPWTFFVGDKTRDVLSVQLQSALIPLQCIKVYEMKGREDVLEHLEYHVSDLFSNIASVKRPDFDLREIWLVFFSPSGIDVVLQHGLIAMHRIPHVHIACIGKTTADHACSVGLCVSAVATRPTPDMLMDAIVNFYKAL</sequence>
<dbReference type="Pfam" id="PF02602">
    <property type="entry name" value="HEM4"/>
    <property type="match status" value="1"/>
</dbReference>
<gene>
    <name evidence="2" type="ORF">BDEG_20794</name>
</gene>
<dbReference type="UniPathway" id="UPA00251">
    <property type="reaction ID" value="UER00320"/>
</dbReference>
<dbReference type="EMBL" id="DS022300">
    <property type="protein sequence ID" value="OAJ36640.1"/>
    <property type="molecule type" value="Genomic_DNA"/>
</dbReference>
<accession>A0A177WAK0</accession>
<dbReference type="STRING" id="403673.A0A177WAK0"/>
<protein>
    <submittedName>
        <fullName evidence="2">Uroporphyrinogen-III synthase HemD</fullName>
    </submittedName>
</protein>
<dbReference type="SUPFAM" id="SSF69618">
    <property type="entry name" value="HemD-like"/>
    <property type="match status" value="1"/>
</dbReference>
<dbReference type="GO" id="GO:0004852">
    <property type="term" value="F:uroporphyrinogen-III synthase activity"/>
    <property type="evidence" value="ECO:0007669"/>
    <property type="project" value="InterPro"/>
</dbReference>
<evidence type="ECO:0000313" key="3">
    <source>
        <dbReference type="Proteomes" id="UP000077115"/>
    </source>
</evidence>
<reference evidence="2 3" key="2">
    <citation type="submission" date="2016-05" db="EMBL/GenBank/DDBJ databases">
        <title>Lineage-specific infection strategies underlie the spectrum of fungal disease in amphibians.</title>
        <authorList>
            <person name="Cuomo C.A."/>
            <person name="Farrer R.A."/>
            <person name="James T."/>
            <person name="Longcore J."/>
            <person name="Birren B."/>
        </authorList>
    </citation>
    <scope>NUCLEOTIDE SEQUENCE [LARGE SCALE GENOMIC DNA]</scope>
    <source>
        <strain evidence="2 3">JEL423</strain>
    </source>
</reference>
<dbReference type="GO" id="GO:0006780">
    <property type="term" value="P:uroporphyrinogen III biosynthetic process"/>
    <property type="evidence" value="ECO:0007669"/>
    <property type="project" value="InterPro"/>
</dbReference>
<dbReference type="OrthoDB" id="5595751at2759"/>
<organism evidence="2 3">
    <name type="scientific">Batrachochytrium dendrobatidis (strain JEL423)</name>
    <dbReference type="NCBI Taxonomy" id="403673"/>
    <lineage>
        <taxon>Eukaryota</taxon>
        <taxon>Fungi</taxon>
        <taxon>Fungi incertae sedis</taxon>
        <taxon>Chytridiomycota</taxon>
        <taxon>Chytridiomycota incertae sedis</taxon>
        <taxon>Chytridiomycetes</taxon>
        <taxon>Rhizophydiales</taxon>
        <taxon>Rhizophydiales incertae sedis</taxon>
        <taxon>Batrachochytrium</taxon>
    </lineage>
</organism>
<dbReference type="Proteomes" id="UP000077115">
    <property type="component" value="Unassembled WGS sequence"/>
</dbReference>
<reference evidence="2 3" key="1">
    <citation type="submission" date="2006-10" db="EMBL/GenBank/DDBJ databases">
        <title>The Genome Sequence of Batrachochytrium dendrobatidis JEL423.</title>
        <authorList>
            <consortium name="The Broad Institute Genome Sequencing Platform"/>
            <person name="Birren B."/>
            <person name="Lander E."/>
            <person name="Galagan J."/>
            <person name="Cuomo C."/>
            <person name="Devon K."/>
            <person name="Jaffe D."/>
            <person name="Butler J."/>
            <person name="Alvarez P."/>
            <person name="Gnerre S."/>
            <person name="Grabherr M."/>
            <person name="Kleber M."/>
            <person name="Mauceli E."/>
            <person name="Brockman W."/>
            <person name="Young S."/>
            <person name="LaButti K."/>
            <person name="Sykes S."/>
            <person name="DeCaprio D."/>
            <person name="Crawford M."/>
            <person name="Koehrsen M."/>
            <person name="Engels R."/>
            <person name="Montgomery P."/>
            <person name="Pearson M."/>
            <person name="Howarth C."/>
            <person name="Larson L."/>
            <person name="White J."/>
            <person name="O'Leary S."/>
            <person name="Kodira C."/>
            <person name="Zeng Q."/>
            <person name="Yandava C."/>
            <person name="Alvarado L."/>
            <person name="Longcore J."/>
            <person name="James T."/>
        </authorList>
    </citation>
    <scope>NUCLEOTIDE SEQUENCE [LARGE SCALE GENOMIC DNA]</scope>
    <source>
        <strain evidence="2 3">JEL423</strain>
    </source>
</reference>